<dbReference type="InterPro" id="IPR057366">
    <property type="entry name" value="TRPM-like"/>
</dbReference>
<proteinExistence type="predicted"/>
<dbReference type="GO" id="GO:0005261">
    <property type="term" value="F:monoatomic cation channel activity"/>
    <property type="evidence" value="ECO:0007669"/>
    <property type="project" value="TreeGrafter"/>
</dbReference>
<keyword evidence="3" id="KW-1133">Transmembrane helix</keyword>
<dbReference type="InterPro" id="IPR050927">
    <property type="entry name" value="TRPM"/>
</dbReference>
<feature type="domain" description="TRPM-like" evidence="5">
    <location>
        <begin position="2"/>
        <end position="205"/>
    </location>
</feature>
<evidence type="ECO:0000256" key="1">
    <source>
        <dbReference type="ARBA" id="ARBA00004141"/>
    </source>
</evidence>
<evidence type="ECO:0000313" key="6">
    <source>
        <dbReference type="EMBL" id="EPB74077.1"/>
    </source>
</evidence>
<evidence type="ECO:0000259" key="5">
    <source>
        <dbReference type="Pfam" id="PF25508"/>
    </source>
</evidence>
<dbReference type="EMBL" id="KE124957">
    <property type="protein sequence ID" value="EPB74077.1"/>
    <property type="molecule type" value="Genomic_DNA"/>
</dbReference>
<dbReference type="Proteomes" id="UP000054495">
    <property type="component" value="Unassembled WGS sequence"/>
</dbReference>
<evidence type="ECO:0000256" key="4">
    <source>
        <dbReference type="ARBA" id="ARBA00023136"/>
    </source>
</evidence>
<dbReference type="PANTHER" id="PTHR13800:SF1">
    <property type="entry name" value="TRANSIENT RECEPTOR POTENTIAL CATION CHANNEL TRPM"/>
    <property type="match status" value="1"/>
</dbReference>
<dbReference type="GO" id="GO:0030001">
    <property type="term" value="P:metal ion transport"/>
    <property type="evidence" value="ECO:0007669"/>
    <property type="project" value="TreeGrafter"/>
</dbReference>
<dbReference type="GO" id="GO:0005886">
    <property type="term" value="C:plasma membrane"/>
    <property type="evidence" value="ECO:0007669"/>
    <property type="project" value="TreeGrafter"/>
</dbReference>
<organism evidence="6 7">
    <name type="scientific">Ancylostoma ceylanicum</name>
    <dbReference type="NCBI Taxonomy" id="53326"/>
    <lineage>
        <taxon>Eukaryota</taxon>
        <taxon>Metazoa</taxon>
        <taxon>Ecdysozoa</taxon>
        <taxon>Nematoda</taxon>
        <taxon>Chromadorea</taxon>
        <taxon>Rhabditida</taxon>
        <taxon>Rhabditina</taxon>
        <taxon>Rhabditomorpha</taxon>
        <taxon>Strongyloidea</taxon>
        <taxon>Ancylostomatidae</taxon>
        <taxon>Ancylostomatinae</taxon>
        <taxon>Ancylostoma</taxon>
    </lineage>
</organism>
<keyword evidence="2" id="KW-0812">Transmembrane</keyword>
<sequence length="215" mass="24954">MNRVDFVECLLENGVSMKNFLTIATLEQLYNLVSSVKISGELKAHAHYLFQDDDAQHSVRFLVEHTSPTAYLTLPDIGMIIEKLMGNAYKHYYTSRVFKNNYEKFRKKAQLSRLSSFHIRLVSKTSPKRRKSADWCNPMSCEDDAPPDFAYPFNDLILWAVLTRRPEMARCMWLHGEDAMAKSLVAARLYKAIARIAEEDYLEVEVAQKLREYCE</sequence>
<evidence type="ECO:0000313" key="7">
    <source>
        <dbReference type="Proteomes" id="UP000054495"/>
    </source>
</evidence>
<reference evidence="6 7" key="1">
    <citation type="submission" date="2013-05" db="EMBL/GenBank/DDBJ databases">
        <title>Draft genome of the parasitic nematode Anyclostoma ceylanicum.</title>
        <authorList>
            <person name="Mitreva M."/>
        </authorList>
    </citation>
    <scope>NUCLEOTIDE SEQUENCE [LARGE SCALE GENOMIC DNA]</scope>
</reference>
<dbReference type="AlphaFoldDB" id="A0A0D6M2F0"/>
<evidence type="ECO:0000256" key="2">
    <source>
        <dbReference type="ARBA" id="ARBA00022692"/>
    </source>
</evidence>
<evidence type="ECO:0000256" key="3">
    <source>
        <dbReference type="ARBA" id="ARBA00022989"/>
    </source>
</evidence>
<keyword evidence="7" id="KW-1185">Reference proteome</keyword>
<dbReference type="Pfam" id="PF25508">
    <property type="entry name" value="TRPM2"/>
    <property type="match status" value="1"/>
</dbReference>
<accession>A0A0D6M2F0</accession>
<gene>
    <name evidence="6" type="ORF">ANCCEY_06804</name>
</gene>
<dbReference type="PANTHER" id="PTHR13800">
    <property type="entry name" value="TRANSIENT RECEPTOR POTENTIAL CATION CHANNEL, SUBFAMILY M, MEMBER 6"/>
    <property type="match status" value="1"/>
</dbReference>
<comment type="subcellular location">
    <subcellularLocation>
        <location evidence="1">Membrane</location>
        <topology evidence="1">Multi-pass membrane protein</topology>
    </subcellularLocation>
</comment>
<name>A0A0D6M2F0_9BILA</name>
<protein>
    <recommendedName>
        <fullName evidence="5">TRPM-like domain-containing protein</fullName>
    </recommendedName>
</protein>
<keyword evidence="4" id="KW-0472">Membrane</keyword>